<proteinExistence type="inferred from homology"/>
<evidence type="ECO:0000256" key="3">
    <source>
        <dbReference type="ARBA" id="ARBA00022833"/>
    </source>
</evidence>
<keyword evidence="6" id="KW-1185">Reference proteome</keyword>
<dbReference type="InterPro" id="IPR052355">
    <property type="entry name" value="CENP-V-like"/>
</dbReference>
<dbReference type="Gene3D" id="2.170.150.70">
    <property type="match status" value="1"/>
</dbReference>
<organism evidence="5 6">
    <name type="scientific">Henriciella algicola</name>
    <dbReference type="NCBI Taxonomy" id="1608422"/>
    <lineage>
        <taxon>Bacteria</taxon>
        <taxon>Pseudomonadati</taxon>
        <taxon>Pseudomonadota</taxon>
        <taxon>Alphaproteobacteria</taxon>
        <taxon>Hyphomonadales</taxon>
        <taxon>Hyphomonadaceae</taxon>
        <taxon>Henriciella</taxon>
    </lineage>
</organism>
<feature type="domain" description="CENP-V/GFA" evidence="4">
    <location>
        <begin position="1"/>
        <end position="119"/>
    </location>
</feature>
<dbReference type="RefSeq" id="WP_119453093.1">
    <property type="nucleotide sequence ID" value="NZ_QWGA01000003.1"/>
</dbReference>
<dbReference type="GO" id="GO:0046872">
    <property type="term" value="F:metal ion binding"/>
    <property type="evidence" value="ECO:0007669"/>
    <property type="project" value="UniProtKB-KW"/>
</dbReference>
<keyword evidence="3" id="KW-0862">Zinc</keyword>
<name>A0A399RIS8_9PROT</name>
<evidence type="ECO:0000259" key="4">
    <source>
        <dbReference type="PROSITE" id="PS51891"/>
    </source>
</evidence>
<dbReference type="Proteomes" id="UP000265845">
    <property type="component" value="Unassembled WGS sequence"/>
</dbReference>
<dbReference type="PANTHER" id="PTHR28620:SF1">
    <property type="entry name" value="CENP-V_GFA DOMAIN-CONTAINING PROTEIN"/>
    <property type="match status" value="1"/>
</dbReference>
<dbReference type="PROSITE" id="PS51891">
    <property type="entry name" value="CENP_V_GFA"/>
    <property type="match status" value="1"/>
</dbReference>
<dbReference type="EMBL" id="QWGA01000003">
    <property type="protein sequence ID" value="RIJ31600.1"/>
    <property type="molecule type" value="Genomic_DNA"/>
</dbReference>
<evidence type="ECO:0000313" key="5">
    <source>
        <dbReference type="EMBL" id="RIJ31600.1"/>
    </source>
</evidence>
<gene>
    <name evidence="5" type="ORF">D1222_04975</name>
</gene>
<dbReference type="InterPro" id="IPR011057">
    <property type="entry name" value="Mss4-like_sf"/>
</dbReference>
<dbReference type="SUPFAM" id="SSF51316">
    <property type="entry name" value="Mss4-like"/>
    <property type="match status" value="1"/>
</dbReference>
<dbReference type="OrthoDB" id="9807246at2"/>
<evidence type="ECO:0000256" key="2">
    <source>
        <dbReference type="ARBA" id="ARBA00022723"/>
    </source>
</evidence>
<keyword evidence="2" id="KW-0479">Metal-binding</keyword>
<evidence type="ECO:0000313" key="6">
    <source>
        <dbReference type="Proteomes" id="UP000265845"/>
    </source>
</evidence>
<dbReference type="Pfam" id="PF04828">
    <property type="entry name" value="GFA"/>
    <property type="match status" value="1"/>
</dbReference>
<dbReference type="AlphaFoldDB" id="A0A399RIS8"/>
<accession>A0A399RIS8</accession>
<evidence type="ECO:0000256" key="1">
    <source>
        <dbReference type="ARBA" id="ARBA00005495"/>
    </source>
</evidence>
<comment type="similarity">
    <text evidence="1">Belongs to the Gfa family.</text>
</comment>
<dbReference type="InterPro" id="IPR006913">
    <property type="entry name" value="CENP-V/GFA"/>
</dbReference>
<dbReference type="GO" id="GO:0016846">
    <property type="term" value="F:carbon-sulfur lyase activity"/>
    <property type="evidence" value="ECO:0007669"/>
    <property type="project" value="InterPro"/>
</dbReference>
<reference evidence="5 6" key="1">
    <citation type="submission" date="2018-08" db="EMBL/GenBank/DDBJ databases">
        <title>Henriciella mobilis sp. nov., isolated from seawater.</title>
        <authorList>
            <person name="Cheng H."/>
            <person name="Wu Y.-H."/>
            <person name="Xu X.-W."/>
            <person name="Guo L.-L."/>
        </authorList>
    </citation>
    <scope>NUCLEOTIDE SEQUENCE [LARGE SCALE GENOMIC DNA]</scope>
    <source>
        <strain evidence="5 6">CCUG67844</strain>
    </source>
</reference>
<dbReference type="PANTHER" id="PTHR28620">
    <property type="entry name" value="CENTROMERE PROTEIN V"/>
    <property type="match status" value="1"/>
</dbReference>
<sequence>MTANCLCGSVSVTIDAKPDFIFDCNCSLCRKTGSAWGYFKPEAVTTDGETVGYARSDKTLAAVDVHSCKSCGATTHWVRTDAFRDTHKVNDMVGVNMRLFDPDLLDGVPVQFPDGKNWTGEGAFGFRRHGFTISETARW</sequence>
<comment type="caution">
    <text evidence="5">The sequence shown here is derived from an EMBL/GenBank/DDBJ whole genome shotgun (WGS) entry which is preliminary data.</text>
</comment>
<protein>
    <submittedName>
        <fullName evidence="5">Aldehyde-activating protein</fullName>
    </submittedName>
</protein>